<dbReference type="InterPro" id="IPR011051">
    <property type="entry name" value="RmlC_Cupin_sf"/>
</dbReference>
<dbReference type="PANTHER" id="PTHR40943">
    <property type="entry name" value="CYTOPLASMIC PROTEIN-RELATED"/>
    <property type="match status" value="1"/>
</dbReference>
<dbReference type="InterPro" id="IPR008579">
    <property type="entry name" value="UGlyAH_Cupin_dom"/>
</dbReference>
<name>A0A679J4S4_9HYPH</name>
<accession>A0A679J4S4</accession>
<organism evidence="2">
    <name type="scientific">Methylobacterium bullatum</name>
    <dbReference type="NCBI Taxonomy" id="570505"/>
    <lineage>
        <taxon>Bacteria</taxon>
        <taxon>Pseudomonadati</taxon>
        <taxon>Pseudomonadota</taxon>
        <taxon>Alphaproteobacteria</taxon>
        <taxon>Hyphomicrobiales</taxon>
        <taxon>Methylobacteriaceae</taxon>
        <taxon>Methylobacterium</taxon>
    </lineage>
</organism>
<gene>
    <name evidence="2" type="ORF">MBUL_04138</name>
</gene>
<evidence type="ECO:0000259" key="1">
    <source>
        <dbReference type="Pfam" id="PF05899"/>
    </source>
</evidence>
<reference evidence="2" key="1">
    <citation type="submission" date="2019-12" db="EMBL/GenBank/DDBJ databases">
        <authorList>
            <person name="Cremers G."/>
        </authorList>
    </citation>
    <scope>NUCLEOTIDE SEQUENCE</scope>
    <source>
        <strain evidence="2">Mbul1</strain>
    </source>
</reference>
<dbReference type="Gene3D" id="2.60.120.10">
    <property type="entry name" value="Jelly Rolls"/>
    <property type="match status" value="1"/>
</dbReference>
<sequence length="153" mass="16276">MEITRLLHTFGGPLLALFGGIGARSMGTLVTGMGSGVRTVDFAGSPRPCKPYRPEPERIVSGDPAQTVSVAYQSDDGLFSAGTWTCQPGKWHIDFAQNEFVHILEGLVVVTDGDGLAKTYRAGDAFVSPAGFSGTWDVREPVRKYFTLGGPPG</sequence>
<dbReference type="PANTHER" id="PTHR40943:SF1">
    <property type="entry name" value="CYTOPLASMIC PROTEIN"/>
    <property type="match status" value="1"/>
</dbReference>
<dbReference type="SUPFAM" id="SSF51182">
    <property type="entry name" value="RmlC-like cupins"/>
    <property type="match status" value="1"/>
</dbReference>
<proteinExistence type="predicted"/>
<evidence type="ECO:0000313" key="2">
    <source>
        <dbReference type="EMBL" id="CAA2107395.1"/>
    </source>
</evidence>
<dbReference type="InterPro" id="IPR014710">
    <property type="entry name" value="RmlC-like_jellyroll"/>
</dbReference>
<dbReference type="EMBL" id="LR743504">
    <property type="protein sequence ID" value="CAA2107395.1"/>
    <property type="molecule type" value="Genomic_DNA"/>
</dbReference>
<feature type="domain" description="(S)-ureidoglycine aminohydrolase cupin" evidence="1">
    <location>
        <begin position="74"/>
        <end position="146"/>
    </location>
</feature>
<protein>
    <recommendedName>
        <fullName evidence="1">(S)-ureidoglycine aminohydrolase cupin domain-containing protein</fullName>
    </recommendedName>
</protein>
<dbReference type="Pfam" id="PF05899">
    <property type="entry name" value="Cupin_3"/>
    <property type="match status" value="1"/>
</dbReference>
<dbReference type="AlphaFoldDB" id="A0A679J4S4"/>
<dbReference type="CDD" id="cd02227">
    <property type="entry name" value="cupin_TM1112-like"/>
    <property type="match status" value="1"/>
</dbReference>